<keyword evidence="3 9" id="KW-0732">Signal</keyword>
<dbReference type="CDD" id="cd04283">
    <property type="entry name" value="ZnMc_hatching_enzyme"/>
    <property type="match status" value="1"/>
</dbReference>
<dbReference type="SUPFAM" id="SSF55486">
    <property type="entry name" value="Metalloproteases ('zincins'), catalytic domain"/>
    <property type="match status" value="3"/>
</dbReference>
<dbReference type="EC" id="3.4.24.-" evidence="9"/>
<feature type="binding site" evidence="8">
    <location>
        <position position="173"/>
    </location>
    <ligand>
        <name>Zn(2+)</name>
        <dbReference type="ChEBI" id="CHEBI:29105"/>
        <note>catalytic</note>
    </ligand>
</feature>
<feature type="active site" evidence="8">
    <location>
        <position position="174"/>
    </location>
</feature>
<gene>
    <name evidence="12" type="ORF">QQF64_030253</name>
</gene>
<feature type="binding site" evidence="8">
    <location>
        <position position="689"/>
    </location>
    <ligand>
        <name>Zn(2+)</name>
        <dbReference type="ChEBI" id="CHEBI:29105"/>
        <note>catalytic</note>
    </ligand>
</feature>
<keyword evidence="10" id="KW-0472">Membrane</keyword>
<evidence type="ECO:0000256" key="8">
    <source>
        <dbReference type="PROSITE-ProRule" id="PRU01211"/>
    </source>
</evidence>
<dbReference type="InterPro" id="IPR034039">
    <property type="entry name" value="ZnMP_hatching_enz"/>
</dbReference>
<feature type="active site" evidence="8">
    <location>
        <position position="690"/>
    </location>
</feature>
<dbReference type="InterPro" id="IPR006026">
    <property type="entry name" value="Peptidase_Metallo"/>
</dbReference>
<accession>A0ABR3N306</accession>
<dbReference type="InterPro" id="IPR001506">
    <property type="entry name" value="Peptidase_M12A"/>
</dbReference>
<evidence type="ECO:0000256" key="7">
    <source>
        <dbReference type="ARBA" id="ARBA00023157"/>
    </source>
</evidence>
<keyword evidence="10" id="KW-0812">Transmembrane</keyword>
<evidence type="ECO:0000256" key="2">
    <source>
        <dbReference type="ARBA" id="ARBA00022723"/>
    </source>
</evidence>
<dbReference type="Gene3D" id="3.40.390.10">
    <property type="entry name" value="Collagenase (Catalytic Domain)"/>
    <property type="match status" value="3"/>
</dbReference>
<dbReference type="PRINTS" id="PR00480">
    <property type="entry name" value="ASTACIN"/>
</dbReference>
<keyword evidence="10" id="KW-1133">Transmembrane helix</keyword>
<evidence type="ECO:0000256" key="4">
    <source>
        <dbReference type="ARBA" id="ARBA00022801"/>
    </source>
</evidence>
<dbReference type="SMART" id="SM00235">
    <property type="entry name" value="ZnMc"/>
    <property type="match status" value="3"/>
</dbReference>
<dbReference type="PANTHER" id="PTHR10127:SF779">
    <property type="entry name" value="METALLOENDOPEPTIDASE"/>
    <property type="match status" value="1"/>
</dbReference>
<evidence type="ECO:0000256" key="10">
    <source>
        <dbReference type="SAM" id="Phobius"/>
    </source>
</evidence>
<comment type="caution">
    <text evidence="12">The sequence shown here is derived from an EMBL/GenBank/DDBJ whole genome shotgun (WGS) entry which is preliminary data.</text>
</comment>
<evidence type="ECO:0000256" key="3">
    <source>
        <dbReference type="ARBA" id="ARBA00022729"/>
    </source>
</evidence>
<comment type="cofactor">
    <cofactor evidence="8 9">
        <name>Zn(2+)</name>
        <dbReference type="ChEBI" id="CHEBI:29105"/>
    </cofactor>
    <text evidence="8 9">Binds 1 zinc ion per subunit.</text>
</comment>
<feature type="signal peptide" evidence="9">
    <location>
        <begin position="1"/>
        <end position="19"/>
    </location>
</feature>
<reference evidence="12 13" key="1">
    <citation type="submission" date="2023-09" db="EMBL/GenBank/DDBJ databases">
        <authorList>
            <person name="Wang M."/>
        </authorList>
    </citation>
    <scope>NUCLEOTIDE SEQUENCE [LARGE SCALE GENOMIC DNA]</scope>
    <source>
        <strain evidence="12">GT-2023</strain>
        <tissue evidence="12">Liver</tissue>
    </source>
</reference>
<evidence type="ECO:0000313" key="12">
    <source>
        <dbReference type="EMBL" id="KAL1271237.1"/>
    </source>
</evidence>
<feature type="domain" description="Peptidase M12A" evidence="11">
    <location>
        <begin position="355"/>
        <end position="552"/>
    </location>
</feature>
<dbReference type="EMBL" id="JAYMGO010000007">
    <property type="protein sequence ID" value="KAL1271237.1"/>
    <property type="molecule type" value="Genomic_DNA"/>
</dbReference>
<keyword evidence="4 8" id="KW-0378">Hydrolase</keyword>
<dbReference type="PANTHER" id="PTHR10127">
    <property type="entry name" value="DISCOIDIN, CUB, EGF, LAMININ , AND ZINC METALLOPROTEASE DOMAIN CONTAINING"/>
    <property type="match status" value="1"/>
</dbReference>
<evidence type="ECO:0000256" key="6">
    <source>
        <dbReference type="ARBA" id="ARBA00023049"/>
    </source>
</evidence>
<proteinExistence type="predicted"/>
<keyword evidence="13" id="KW-1185">Reference proteome</keyword>
<feature type="binding site" evidence="8">
    <location>
        <position position="177"/>
    </location>
    <ligand>
        <name>Zn(2+)</name>
        <dbReference type="ChEBI" id="CHEBI:29105"/>
        <note>catalytic</note>
    </ligand>
</feature>
<keyword evidence="1 8" id="KW-0645">Protease</keyword>
<feature type="binding site" evidence="8">
    <location>
        <position position="183"/>
    </location>
    <ligand>
        <name>Zn(2+)</name>
        <dbReference type="ChEBI" id="CHEBI:29105"/>
        <note>catalytic</note>
    </ligand>
</feature>
<dbReference type="InterPro" id="IPR024079">
    <property type="entry name" value="MetalloPept_cat_dom_sf"/>
</dbReference>
<evidence type="ECO:0000256" key="9">
    <source>
        <dbReference type="RuleBase" id="RU361183"/>
    </source>
</evidence>
<dbReference type="Proteomes" id="UP001558613">
    <property type="component" value="Unassembled WGS sequence"/>
</dbReference>
<keyword evidence="7" id="KW-1015">Disulfide bond</keyword>
<evidence type="ECO:0000259" key="11">
    <source>
        <dbReference type="PROSITE" id="PS51864"/>
    </source>
</evidence>
<dbReference type="PROSITE" id="PS51864">
    <property type="entry name" value="ASTACIN"/>
    <property type="match status" value="3"/>
</dbReference>
<feature type="binding site" evidence="8">
    <location>
        <position position="457"/>
    </location>
    <ligand>
        <name>Zn(2+)</name>
        <dbReference type="ChEBI" id="CHEBI:29105"/>
        <note>catalytic</note>
    </ligand>
</feature>
<evidence type="ECO:0000256" key="1">
    <source>
        <dbReference type="ARBA" id="ARBA00022670"/>
    </source>
</evidence>
<organism evidence="12 13">
    <name type="scientific">Cirrhinus molitorella</name>
    <name type="common">mud carp</name>
    <dbReference type="NCBI Taxonomy" id="172907"/>
    <lineage>
        <taxon>Eukaryota</taxon>
        <taxon>Metazoa</taxon>
        <taxon>Chordata</taxon>
        <taxon>Craniata</taxon>
        <taxon>Vertebrata</taxon>
        <taxon>Euteleostomi</taxon>
        <taxon>Actinopterygii</taxon>
        <taxon>Neopterygii</taxon>
        <taxon>Teleostei</taxon>
        <taxon>Ostariophysi</taxon>
        <taxon>Cypriniformes</taxon>
        <taxon>Cyprinidae</taxon>
        <taxon>Labeoninae</taxon>
        <taxon>Labeonini</taxon>
        <taxon>Cirrhinus</taxon>
    </lineage>
</organism>
<feature type="chain" id="PRO_5045003197" description="Metalloendopeptidase" evidence="9">
    <location>
        <begin position="20"/>
        <end position="790"/>
    </location>
</feature>
<protein>
    <recommendedName>
        <fullName evidence="9">Metalloendopeptidase</fullName>
        <ecNumber evidence="9">3.4.24.-</ecNumber>
    </recommendedName>
</protein>
<feature type="transmembrane region" description="Helical" evidence="10">
    <location>
        <begin position="273"/>
        <end position="292"/>
    </location>
</feature>
<evidence type="ECO:0000313" key="13">
    <source>
        <dbReference type="Proteomes" id="UP001558613"/>
    </source>
</evidence>
<feature type="active site" evidence="8">
    <location>
        <position position="454"/>
    </location>
</feature>
<feature type="binding site" evidence="8">
    <location>
        <position position="699"/>
    </location>
    <ligand>
        <name>Zn(2+)</name>
        <dbReference type="ChEBI" id="CHEBI:29105"/>
        <note>catalytic</note>
    </ligand>
</feature>
<dbReference type="Pfam" id="PF01400">
    <property type="entry name" value="Astacin"/>
    <property type="match status" value="3"/>
</dbReference>
<keyword evidence="6 8" id="KW-0482">Metalloprotease</keyword>
<keyword evidence="5 8" id="KW-0862">Zinc</keyword>
<sequence length="790" mass="89561">MYLLVVIISLLLSSVPAQSRPIEDPIEKISGKAGNITEKDHMPVSTIIETNNAGQEIDGALIMFGDIAVPKGFQNADQCTSRGCKWEQSRDGKVYVPYVIANQYSANERRVIEQGLQSFSAVSCIRFVPHEGQRDFLHIQSHAGCYSYLGRRGGGQIVSLQRRGCVYYYIVQHELLHALGFHHEQNRSDRDKHIRIVFENIIPAQEHNFIKRPTNNLATPYDYNSVMHYSRYAFSRNNEPTMIPIPDRNVAIGEARSMSPNDILRINRLYCSITTMVLIMYLLVVVISLLLSSVPTQSYPTKDLTEKIPGKAGNITGRDDIPVSTIIETNKHAVQGVDGPLIMFGDIAVTKGFRNADPCTSRECKWERSRNGKVYVPYVIASQFSPDEKKVIKQGLRFFARVSCIRFVQHEGQRDFLHIKSDSGCYSYVGRIGGEQVVSLERPGCVYRSAVHHELLHALGFQHEQDRSDRDEHVKILFENIIPEYTAIFEKIDTINLETPYDYSSVMHYSKTAFSKNNEPTIIPIPDSNVEIGEAQRMSSIDILRINRLYCIVEDKSQLSVSELLHRANKGIVPGPDEPKLMDDIAINEKNADPCTSFGCLWPKHSDGKVYIPYVIANSYSPSEVDIIQRGLDSFSYSTCISFIPRSNEIDFVSIESRSGCYSYVGRVGNGQTVSLERGGCVYHNIVQHELIHALGFNHEQTRNDRDNHIQVVWENIIEDMKYNFDIIDTLNQGTPYDYSSVMQYERYAFSKNGLPTMIPIPDNNVELGTSTEMSQNDIIRINRLYQCCE</sequence>
<feature type="binding site" evidence="8">
    <location>
        <position position="463"/>
    </location>
    <ligand>
        <name>Zn(2+)</name>
        <dbReference type="ChEBI" id="CHEBI:29105"/>
        <note>catalytic</note>
    </ligand>
</feature>
<comment type="caution">
    <text evidence="8">Lacks conserved residue(s) required for the propagation of feature annotation.</text>
</comment>
<keyword evidence="2 8" id="KW-0479">Metal-binding</keyword>
<feature type="binding site" evidence="8">
    <location>
        <position position="453"/>
    </location>
    <ligand>
        <name>Zn(2+)</name>
        <dbReference type="ChEBI" id="CHEBI:29105"/>
        <note>catalytic</note>
    </ligand>
</feature>
<feature type="domain" description="Peptidase M12A" evidence="11">
    <location>
        <begin position="591"/>
        <end position="790"/>
    </location>
</feature>
<name>A0ABR3N306_9TELE</name>
<evidence type="ECO:0000256" key="5">
    <source>
        <dbReference type="ARBA" id="ARBA00022833"/>
    </source>
</evidence>
<feature type="domain" description="Peptidase M12A" evidence="11">
    <location>
        <begin position="75"/>
        <end position="272"/>
    </location>
</feature>
<feature type="binding site" evidence="8">
    <location>
        <position position="693"/>
    </location>
    <ligand>
        <name>Zn(2+)</name>
        <dbReference type="ChEBI" id="CHEBI:29105"/>
        <note>catalytic</note>
    </ligand>
</feature>